<dbReference type="AlphaFoldDB" id="A0A9X2AH25"/>
<comment type="caution">
    <text evidence="2">The sequence shown here is derived from an EMBL/GenBank/DDBJ whole genome shotgun (WGS) entry which is preliminary data.</text>
</comment>
<dbReference type="EMBL" id="JALBGC010000005">
    <property type="protein sequence ID" value="MCI1189457.1"/>
    <property type="molecule type" value="Genomic_DNA"/>
</dbReference>
<keyword evidence="1" id="KW-0732">Signal</keyword>
<dbReference type="RefSeq" id="WP_241937683.1">
    <property type="nucleotide sequence ID" value="NZ_JALBGC010000005.1"/>
</dbReference>
<evidence type="ECO:0000313" key="2">
    <source>
        <dbReference type="EMBL" id="MCI1189457.1"/>
    </source>
</evidence>
<gene>
    <name evidence="2" type="ORF">MON38_18700</name>
</gene>
<protein>
    <submittedName>
        <fullName evidence="2">Uncharacterized protein</fullName>
    </submittedName>
</protein>
<evidence type="ECO:0000256" key="1">
    <source>
        <dbReference type="SAM" id="SignalP"/>
    </source>
</evidence>
<feature type="signal peptide" evidence="1">
    <location>
        <begin position="1"/>
        <end position="20"/>
    </location>
</feature>
<feature type="chain" id="PRO_5040772936" evidence="1">
    <location>
        <begin position="21"/>
        <end position="259"/>
    </location>
</feature>
<accession>A0A9X2AH25</accession>
<keyword evidence="3" id="KW-1185">Reference proteome</keyword>
<organism evidence="2 3">
    <name type="scientific">Hymenobacter cyanobacteriorum</name>
    <dbReference type="NCBI Taxonomy" id="2926463"/>
    <lineage>
        <taxon>Bacteria</taxon>
        <taxon>Pseudomonadati</taxon>
        <taxon>Bacteroidota</taxon>
        <taxon>Cytophagia</taxon>
        <taxon>Cytophagales</taxon>
        <taxon>Hymenobacteraceae</taxon>
        <taxon>Hymenobacter</taxon>
    </lineage>
</organism>
<name>A0A9X2AH25_9BACT</name>
<dbReference type="Proteomes" id="UP001139193">
    <property type="component" value="Unassembled WGS sequence"/>
</dbReference>
<reference evidence="2" key="1">
    <citation type="submission" date="2022-03" db="EMBL/GenBank/DDBJ databases">
        <title>Bacterial whole genome sequence for Hymenobacter sp. DH14.</title>
        <authorList>
            <person name="Le V."/>
        </authorList>
    </citation>
    <scope>NUCLEOTIDE SEQUENCE</scope>
    <source>
        <strain evidence="2">DH14</strain>
    </source>
</reference>
<evidence type="ECO:0000313" key="3">
    <source>
        <dbReference type="Proteomes" id="UP001139193"/>
    </source>
</evidence>
<proteinExistence type="predicted"/>
<sequence length="259" mass="28347">MKFRFYLLAGSLLAGATARAQTTSPLPTMKATLDTVAVTGTTRVLTLAAVPGPEVVTASLTPGRKFAVFHKPPTRSHEYDLTGIRVLVSKQYNRSNTGLLLLNLALPDSSTHAPSAQLLLPAPIAVTDREVRRAHDSVLTLDVRAYHITMPAKGLFVVAEGAPEPPYQFLGDTTFADHGFGKPRPFVHVRLGNPATPHKQLFVNAMDFINVRGIRTTGQPQTWDYVRRKNSWQQRLASYPNCPQCAISNAGLELVVREL</sequence>